<dbReference type="EMBL" id="LNGF01000003">
    <property type="protein sequence ID" value="KYC48568.1"/>
    <property type="molecule type" value="Genomic_DNA"/>
</dbReference>
<dbReference type="PANTHER" id="PTHR46504">
    <property type="entry name" value="TRNASE Z TRZ1"/>
    <property type="match status" value="1"/>
</dbReference>
<keyword evidence="3" id="KW-0456">Lyase</keyword>
<proteinExistence type="predicted"/>
<evidence type="ECO:0000313" key="5">
    <source>
        <dbReference type="Proteomes" id="UP000091929"/>
    </source>
</evidence>
<dbReference type="AlphaFoldDB" id="A0A150IUK7"/>
<dbReference type="InterPro" id="IPR001279">
    <property type="entry name" value="Metallo-B-lactamas"/>
</dbReference>
<evidence type="ECO:0000259" key="1">
    <source>
        <dbReference type="Pfam" id="PF12706"/>
    </source>
</evidence>
<accession>A0A150IUK7</accession>
<dbReference type="EMBL" id="LNGE01000002">
    <property type="protein sequence ID" value="KYC46264.1"/>
    <property type="molecule type" value="Genomic_DNA"/>
</dbReference>
<accession>A0A150INM0</accession>
<dbReference type="GO" id="GO:0016829">
    <property type="term" value="F:lyase activity"/>
    <property type="evidence" value="ECO:0007669"/>
    <property type="project" value="UniProtKB-KW"/>
</dbReference>
<dbReference type="Pfam" id="PF12706">
    <property type="entry name" value="Lactamase_B_2"/>
    <property type="match status" value="1"/>
</dbReference>
<dbReference type="PANTHER" id="PTHR46504:SF2">
    <property type="entry name" value="TRNASE Z TRZ1"/>
    <property type="match status" value="1"/>
</dbReference>
<protein>
    <submittedName>
        <fullName evidence="3">Carbon-phosphorus lyase complex accessory protein</fullName>
    </submittedName>
</protein>
<evidence type="ECO:0000313" key="2">
    <source>
        <dbReference type="EMBL" id="KYC46264.1"/>
    </source>
</evidence>
<dbReference type="Gene3D" id="3.60.15.10">
    <property type="entry name" value="Ribonuclease Z/Hydroxyacylglutathione hydrolase-like"/>
    <property type="match status" value="1"/>
</dbReference>
<accession>A0A150J204</accession>
<dbReference type="InterPro" id="IPR036866">
    <property type="entry name" value="RibonucZ/Hydroxyglut_hydro"/>
</dbReference>
<dbReference type="Proteomes" id="UP000092401">
    <property type="component" value="Unassembled WGS sequence"/>
</dbReference>
<gene>
    <name evidence="2" type="ORF">APG10_00134</name>
    <name evidence="3" type="ORF">APG11_00239</name>
    <name evidence="4" type="ORF">APG12_00187</name>
</gene>
<evidence type="ECO:0000313" key="4">
    <source>
        <dbReference type="EMBL" id="KYC51262.1"/>
    </source>
</evidence>
<dbReference type="Proteomes" id="UP000092403">
    <property type="component" value="Unassembled WGS sequence"/>
</dbReference>
<feature type="domain" description="Metallo-beta-lactamase" evidence="1">
    <location>
        <begin position="44"/>
        <end position="214"/>
    </location>
</feature>
<evidence type="ECO:0000313" key="3">
    <source>
        <dbReference type="EMBL" id="KYC48568.1"/>
    </source>
</evidence>
<dbReference type="EMBL" id="LNJC01000002">
    <property type="protein sequence ID" value="KYC51262.1"/>
    <property type="molecule type" value="Genomic_DNA"/>
</dbReference>
<organism evidence="3 5">
    <name type="scientific">Candidatus Methanofastidiosum methylothiophilum</name>
    <dbReference type="NCBI Taxonomy" id="1705564"/>
    <lineage>
        <taxon>Archaea</taxon>
        <taxon>Methanobacteriati</taxon>
        <taxon>Methanobacteriota</taxon>
        <taxon>Stenosarchaea group</taxon>
        <taxon>Candidatus Methanofastidiosia</taxon>
        <taxon>Candidatus Methanofastidiosales</taxon>
        <taxon>Candidatus Methanofastidiosaceae</taxon>
        <taxon>Candidatus Methanofastidiosum</taxon>
    </lineage>
</organism>
<evidence type="ECO:0000313" key="6">
    <source>
        <dbReference type="Proteomes" id="UP000092401"/>
    </source>
</evidence>
<name>A0A150IUK7_9EURY</name>
<sequence length="253" mass="29661">MSSKFLGSVRLHAPYHPSIVIKLDKLDFRIDSPCGAKNENKIYLLTHFHFDHVRSCMAGGADFLSLSENPIKIYAPYDDRKEYGEVENVFDIHSKMINFHSKARRKLVPIKEGEELRFNGTTVVPVPLKHTVPNFGYYIKNSEISIFVTGDWEGSDYKNRQKIISLMPNVLITECRYFFEDEIEIAEERMHVHIEDVLELKEELENTIIILTHISHRYRDLEDIIKITKEKELILAKNISFNNTGYRIRERFK</sequence>
<reference evidence="5 6" key="1">
    <citation type="journal article" date="2016" name="ISME J.">
        <title>Chasing the elusive Euryarchaeota class WSA2: genomes reveal a uniquely fastidious methyl-reducing methanogen.</title>
        <authorList>
            <person name="Nobu M.K."/>
            <person name="Narihiro T."/>
            <person name="Kuroda K."/>
            <person name="Mei R."/>
            <person name="Liu W.T."/>
        </authorList>
    </citation>
    <scope>NUCLEOTIDE SEQUENCE [LARGE SCALE GENOMIC DNA]</scope>
    <source>
        <strain evidence="2">B03fssc0709_Meth_Bin005</strain>
        <strain evidence="3">B15fssc0709_Meth_Bin003</strain>
        <strain evidence="4">BMIXfssc0709_Meth_Bin006</strain>
    </source>
</reference>
<dbReference type="SUPFAM" id="SSF56281">
    <property type="entry name" value="Metallo-hydrolase/oxidoreductase"/>
    <property type="match status" value="1"/>
</dbReference>
<comment type="caution">
    <text evidence="3">The sequence shown here is derived from an EMBL/GenBank/DDBJ whole genome shotgun (WGS) entry which is preliminary data.</text>
</comment>
<dbReference type="Proteomes" id="UP000091929">
    <property type="component" value="Unassembled WGS sequence"/>
</dbReference>